<dbReference type="SMART" id="SM00060">
    <property type="entry name" value="FN3"/>
    <property type="match status" value="1"/>
</dbReference>
<proteinExistence type="predicted"/>
<dbReference type="Pfam" id="PF00041">
    <property type="entry name" value="fn3"/>
    <property type="match status" value="1"/>
</dbReference>
<dbReference type="CDD" id="cd00063">
    <property type="entry name" value="FN3"/>
    <property type="match status" value="1"/>
</dbReference>
<dbReference type="SUPFAM" id="SSF49265">
    <property type="entry name" value="Fibronectin type III"/>
    <property type="match status" value="1"/>
</dbReference>
<evidence type="ECO:0000259" key="2">
    <source>
        <dbReference type="PROSITE" id="PS50853"/>
    </source>
</evidence>
<dbReference type="InterPro" id="IPR013783">
    <property type="entry name" value="Ig-like_fold"/>
</dbReference>
<dbReference type="Gene3D" id="2.60.40.10">
    <property type="entry name" value="Immunoglobulins"/>
    <property type="match status" value="1"/>
</dbReference>
<dbReference type="EMBL" id="CAADFI010000089">
    <property type="protein sequence ID" value="VFJ96259.1"/>
    <property type="molecule type" value="Genomic_DNA"/>
</dbReference>
<organism evidence="3">
    <name type="scientific">Candidatus Kentrum eta</name>
    <dbReference type="NCBI Taxonomy" id="2126337"/>
    <lineage>
        <taxon>Bacteria</taxon>
        <taxon>Pseudomonadati</taxon>
        <taxon>Pseudomonadota</taxon>
        <taxon>Gammaproteobacteria</taxon>
        <taxon>Candidatus Kentrum</taxon>
    </lineage>
</organism>
<evidence type="ECO:0000313" key="5">
    <source>
        <dbReference type="EMBL" id="VFK02387.1"/>
    </source>
</evidence>
<evidence type="ECO:0000256" key="1">
    <source>
        <dbReference type="SAM" id="MobiDB-lite"/>
    </source>
</evidence>
<gene>
    <name evidence="3" type="ORF">BECKH772A_GA0070896_100905</name>
    <name evidence="4" type="ORF">BECKH772B_GA0070898_100895</name>
    <name evidence="5" type="ORF">BECKH772C_GA0070978_100895</name>
</gene>
<feature type="region of interest" description="Disordered" evidence="1">
    <location>
        <begin position="70"/>
        <end position="104"/>
    </location>
</feature>
<dbReference type="EMBL" id="CAADFG010000090">
    <property type="protein sequence ID" value="VFJ95630.1"/>
    <property type="molecule type" value="Genomic_DNA"/>
</dbReference>
<dbReference type="AlphaFoldDB" id="A0A450UT52"/>
<dbReference type="InterPro" id="IPR003961">
    <property type="entry name" value="FN3_dom"/>
</dbReference>
<reference evidence="3" key="1">
    <citation type="submission" date="2019-02" db="EMBL/GenBank/DDBJ databases">
        <authorList>
            <person name="Gruber-Vodicka R. H."/>
            <person name="Seah K. B. B."/>
        </authorList>
    </citation>
    <scope>NUCLEOTIDE SEQUENCE</scope>
    <source>
        <strain evidence="5">BECK_SA2B12</strain>
        <strain evidence="3">BECK_SA2B15</strain>
        <strain evidence="4">BECK_SA2B20</strain>
    </source>
</reference>
<accession>A0A450UT52</accession>
<dbReference type="PROSITE" id="PS50853">
    <property type="entry name" value="FN3"/>
    <property type="match status" value="1"/>
</dbReference>
<protein>
    <submittedName>
        <fullName evidence="3">Fibronectin type III domain-containing protein</fullName>
    </submittedName>
</protein>
<evidence type="ECO:0000313" key="3">
    <source>
        <dbReference type="EMBL" id="VFJ95630.1"/>
    </source>
</evidence>
<dbReference type="EMBL" id="CAADFJ010000089">
    <property type="protein sequence ID" value="VFK02387.1"/>
    <property type="molecule type" value="Genomic_DNA"/>
</dbReference>
<sequence length="444" mass="49092">MIGVVAVPGGLGLAVPDAASVASADRGVVRVELKASEWPVTPGTDAVDLYGGSHPLINGNCPIKKSIARDDGQSARAMRQSSQSPSRIPNVRRHRRGYGGNDPRRRVAIVGHRVDGRGFGIGYGTYRVNRQDYCVRCRAYRMSRHNPPGDYQSAGINRQRYSGHYYGGKGNGRISEVSEKSRKIRRTCRDPPPFGPGAKRQQIALTNKRHIRTRGVRIDVPITASIGSAPLRFPPNNKERFAMTRKFPREEAKVLELAKKLADGLKANTDLFPAPPVSPDEIEADFEGCEAALDAVVAAKADYMGAVAAKDAVFHRLERGMKKDFRYAEDAVDQDEAKLERIGWHGRRAPRPLAVPGQVRSLHVLAQGEDWLELHWKKPADGGKVATYRIQRREFQGDWALVEIAMETEARVTNRERNKKLEYCIVATNKAGEGEASNVVTVVF</sequence>
<feature type="domain" description="Fibronectin type-III" evidence="2">
    <location>
        <begin position="358"/>
        <end position="444"/>
    </location>
</feature>
<name>A0A450UT52_9GAMM</name>
<dbReference type="InterPro" id="IPR036116">
    <property type="entry name" value="FN3_sf"/>
</dbReference>
<evidence type="ECO:0000313" key="4">
    <source>
        <dbReference type="EMBL" id="VFJ96259.1"/>
    </source>
</evidence>
<feature type="compositionally biased region" description="Low complexity" evidence="1">
    <location>
        <begin position="74"/>
        <end position="87"/>
    </location>
</feature>